<sequence length="124" mass="14749">LNRPEFNALGIRLAWNMKTRNWMLRIMRRMRWLRRALPQWHAKEKDFREWYRQTAQEAAFYLNQPGAYSKVVELLELPEAVTGYREVRYPKIDEAQKHASALMQLLKDSSSSKPFGIHSSTPDK</sequence>
<protein>
    <submittedName>
        <fullName evidence="1">Uncharacterized protein</fullName>
    </submittedName>
</protein>
<reference evidence="1" key="1">
    <citation type="submission" date="2018-05" db="EMBL/GenBank/DDBJ databases">
        <authorList>
            <person name="Lanie J.A."/>
            <person name="Ng W.-L."/>
            <person name="Kazmierczak K.M."/>
            <person name="Andrzejewski T.M."/>
            <person name="Davidsen T.M."/>
            <person name="Wayne K.J."/>
            <person name="Tettelin H."/>
            <person name="Glass J.I."/>
            <person name="Rusch D."/>
            <person name="Podicherti R."/>
            <person name="Tsui H.-C.T."/>
            <person name="Winkler M.E."/>
        </authorList>
    </citation>
    <scope>NUCLEOTIDE SEQUENCE</scope>
</reference>
<dbReference type="AlphaFoldDB" id="A0A382K5J1"/>
<accession>A0A382K5J1</accession>
<dbReference type="EMBL" id="UINC01078216">
    <property type="protein sequence ID" value="SVC19085.1"/>
    <property type="molecule type" value="Genomic_DNA"/>
</dbReference>
<evidence type="ECO:0000313" key="1">
    <source>
        <dbReference type="EMBL" id="SVC19085.1"/>
    </source>
</evidence>
<organism evidence="1">
    <name type="scientific">marine metagenome</name>
    <dbReference type="NCBI Taxonomy" id="408172"/>
    <lineage>
        <taxon>unclassified sequences</taxon>
        <taxon>metagenomes</taxon>
        <taxon>ecological metagenomes</taxon>
    </lineage>
</organism>
<proteinExistence type="predicted"/>
<gene>
    <name evidence="1" type="ORF">METZ01_LOCUS271939</name>
</gene>
<name>A0A382K5J1_9ZZZZ</name>
<feature type="non-terminal residue" evidence="1">
    <location>
        <position position="1"/>
    </location>
</feature>